<dbReference type="EC" id="2.7.6.5" evidence="2"/>
<evidence type="ECO:0000256" key="1">
    <source>
        <dbReference type="ARBA" id="ARBA00004976"/>
    </source>
</evidence>
<dbReference type="PROSITE" id="PS50889">
    <property type="entry name" value="S4"/>
    <property type="match status" value="1"/>
</dbReference>
<feature type="domain" description="TGS" evidence="8">
    <location>
        <begin position="388"/>
        <end position="450"/>
    </location>
</feature>
<evidence type="ECO:0000256" key="5">
    <source>
        <dbReference type="RuleBase" id="RU003847"/>
    </source>
</evidence>
<dbReference type="SUPFAM" id="SSF81271">
    <property type="entry name" value="TGS-like"/>
    <property type="match status" value="1"/>
</dbReference>
<comment type="similarity">
    <text evidence="5">Belongs to the relA/spoT family.</text>
</comment>
<dbReference type="OrthoDB" id="9805041at2"/>
<dbReference type="Pfam" id="PF19296">
    <property type="entry name" value="RelA_AH_RIS"/>
    <property type="match status" value="1"/>
</dbReference>
<dbReference type="FunFam" id="3.10.20.30:FF:000002">
    <property type="entry name" value="GTP pyrophosphokinase (RelA/SpoT)"/>
    <property type="match status" value="1"/>
</dbReference>
<dbReference type="SUPFAM" id="SSF81301">
    <property type="entry name" value="Nucleotidyltransferase"/>
    <property type="match status" value="1"/>
</dbReference>
<evidence type="ECO:0000259" key="7">
    <source>
        <dbReference type="PROSITE" id="PS51831"/>
    </source>
</evidence>
<feature type="domain" description="HD" evidence="7">
    <location>
        <begin position="49"/>
        <end position="148"/>
    </location>
</feature>
<dbReference type="EMBL" id="FUXM01000011">
    <property type="protein sequence ID" value="SJZ90625.1"/>
    <property type="molecule type" value="Genomic_DNA"/>
</dbReference>
<dbReference type="Pfam" id="PF04607">
    <property type="entry name" value="RelA_SpoT"/>
    <property type="match status" value="1"/>
</dbReference>
<dbReference type="Gene3D" id="3.30.70.260">
    <property type="match status" value="1"/>
</dbReference>
<dbReference type="PANTHER" id="PTHR21262:SF31">
    <property type="entry name" value="GTP PYROPHOSPHOKINASE"/>
    <property type="match status" value="1"/>
</dbReference>
<feature type="domain" description="ACT" evidence="6">
    <location>
        <begin position="656"/>
        <end position="730"/>
    </location>
</feature>
<dbReference type="AlphaFoldDB" id="A0A1T4PGD9"/>
<reference evidence="10" key="1">
    <citation type="submission" date="2017-02" db="EMBL/GenBank/DDBJ databases">
        <authorList>
            <person name="Varghese N."/>
            <person name="Submissions S."/>
        </authorList>
    </citation>
    <scope>NUCLEOTIDE SEQUENCE [LARGE SCALE GENOMIC DNA]</scope>
    <source>
        <strain evidence="10">DSM 16521</strain>
    </source>
</reference>
<dbReference type="CDD" id="cd04876">
    <property type="entry name" value="ACT_RelA-SpoT"/>
    <property type="match status" value="1"/>
</dbReference>
<organism evidence="9 10">
    <name type="scientific">Carboxydocella sporoproducens DSM 16521</name>
    <dbReference type="NCBI Taxonomy" id="1121270"/>
    <lineage>
        <taxon>Bacteria</taxon>
        <taxon>Bacillati</taxon>
        <taxon>Bacillota</taxon>
        <taxon>Clostridia</taxon>
        <taxon>Eubacteriales</taxon>
        <taxon>Clostridiales Family XVI. Incertae Sedis</taxon>
        <taxon>Carboxydocella</taxon>
    </lineage>
</organism>
<dbReference type="RefSeq" id="WP_078665349.1">
    <property type="nucleotide sequence ID" value="NZ_FUXM01000011.1"/>
</dbReference>
<dbReference type="FunFam" id="1.10.3210.10:FF:000001">
    <property type="entry name" value="GTP pyrophosphokinase RelA"/>
    <property type="match status" value="1"/>
</dbReference>
<evidence type="ECO:0000256" key="3">
    <source>
        <dbReference type="ARBA" id="ARBA00048244"/>
    </source>
</evidence>
<dbReference type="InterPro" id="IPR045865">
    <property type="entry name" value="ACT-like_dom_sf"/>
</dbReference>
<dbReference type="Pfam" id="PF13291">
    <property type="entry name" value="ACT_4"/>
    <property type="match status" value="1"/>
</dbReference>
<dbReference type="NCBIfam" id="TIGR00691">
    <property type="entry name" value="spoT_relA"/>
    <property type="match status" value="1"/>
</dbReference>
<keyword evidence="4" id="KW-0694">RNA-binding</keyword>
<dbReference type="InterPro" id="IPR043519">
    <property type="entry name" value="NT_sf"/>
</dbReference>
<keyword evidence="10" id="KW-1185">Reference proteome</keyword>
<dbReference type="InterPro" id="IPR012675">
    <property type="entry name" value="Beta-grasp_dom_sf"/>
</dbReference>
<sequence length="732" mass="83818">MADKTKCWQDLVRKIRNFNPQADLSLVEKAYQKAAAAHAGQVRQSGEPYISHPLAVAYILAQLELDLVTIAAALLHDVVEDTEVTLEEIRQEFGDEVALLVDGVTKLSRIEYRSKEEQQAENWRKMLLAMARDIRVILIKLADRLHNMRTLKFQSPRKQKEIAAETLDIYAPLANRLGIFRIKWELEDLSLRYLEPEMYYELVERIAKKRTEREALINQVIKELSERLAAVGIGAEISGRPKHFYSIYKKMWQQQKDLSEIYDLIAVRVIVDNVKDCYGTLGIVHTLWTPVPGRFKDYIAMPKQNMYQSLHTTVIGPNGEPLEVQIRTWEMHRTAEYGIAAHWRYKEGIKEPGELDEKLTWLRQILEWQRELGDAKEFIENLKIDLFDESVFVFTPKGDVIELPAGSVPIDFAYRIHTDVGHRCVGAKVNGKIVPLDYKLKNGDIVEIITSRQAAPSRDWLQLVQTPQAKNRIKQWFKREKREENILRGRELLEKEARKAGLELEDIKQERLQEICRKFTVSSPEDLLAAVGDGTFTAVQVLNKIKELKEEREKAQRPKTAASELQEAQDVVKPWKGGGRANQGIMVWGMDNLLVRLARCCSPVPGDPIVGYVTRGKGVSVHRADCHNVVNFQETEKERIIEVTWEQGYTDNYQVKLEIAAMDRAGLLSDVMAVLSDLKISANSVSARSLRNNQAAIELVLEVKGLEQLNYIINRIRKVRDVYEIRRTAPGA</sequence>
<evidence type="ECO:0000256" key="2">
    <source>
        <dbReference type="ARBA" id="ARBA00013251"/>
    </source>
</evidence>
<dbReference type="Pfam" id="PF02824">
    <property type="entry name" value="TGS"/>
    <property type="match status" value="1"/>
</dbReference>
<dbReference type="InterPro" id="IPR004095">
    <property type="entry name" value="TGS"/>
</dbReference>
<dbReference type="Proteomes" id="UP000189933">
    <property type="component" value="Unassembled WGS sequence"/>
</dbReference>
<dbReference type="InterPro" id="IPR033655">
    <property type="entry name" value="TGS_RelA/SpoT"/>
</dbReference>
<dbReference type="CDD" id="cd01668">
    <property type="entry name" value="TGS_RSH"/>
    <property type="match status" value="1"/>
</dbReference>
<dbReference type="PROSITE" id="PS51831">
    <property type="entry name" value="HD"/>
    <property type="match status" value="1"/>
</dbReference>
<accession>A0A1T4PGD9</accession>
<keyword evidence="9" id="KW-0418">Kinase</keyword>
<dbReference type="InterPro" id="IPR004811">
    <property type="entry name" value="RelA/Spo_fam"/>
</dbReference>
<evidence type="ECO:0000256" key="4">
    <source>
        <dbReference type="PROSITE-ProRule" id="PRU00182"/>
    </source>
</evidence>
<protein>
    <recommendedName>
        <fullName evidence="2">GTP diphosphokinase</fullName>
        <ecNumber evidence="2">2.7.6.5</ecNumber>
    </recommendedName>
</protein>
<dbReference type="PROSITE" id="PS51880">
    <property type="entry name" value="TGS"/>
    <property type="match status" value="1"/>
</dbReference>
<gene>
    <name evidence="9" type="ORF">SAMN02745885_01270</name>
</gene>
<dbReference type="SMART" id="SM00954">
    <property type="entry name" value="RelA_SpoT"/>
    <property type="match status" value="1"/>
</dbReference>
<dbReference type="SUPFAM" id="SSF109604">
    <property type="entry name" value="HD-domain/PDEase-like"/>
    <property type="match status" value="1"/>
</dbReference>
<dbReference type="Gene3D" id="3.30.460.10">
    <property type="entry name" value="Beta Polymerase, domain 2"/>
    <property type="match status" value="1"/>
</dbReference>
<proteinExistence type="inferred from homology"/>
<evidence type="ECO:0000259" key="8">
    <source>
        <dbReference type="PROSITE" id="PS51880"/>
    </source>
</evidence>
<dbReference type="GO" id="GO:0015970">
    <property type="term" value="P:guanosine tetraphosphate biosynthetic process"/>
    <property type="evidence" value="ECO:0007669"/>
    <property type="project" value="UniProtKB-UniPathway"/>
</dbReference>
<dbReference type="UniPathway" id="UPA00908">
    <property type="reaction ID" value="UER00884"/>
</dbReference>
<dbReference type="Gene3D" id="3.10.20.30">
    <property type="match status" value="1"/>
</dbReference>
<dbReference type="SUPFAM" id="SSF55021">
    <property type="entry name" value="ACT-like"/>
    <property type="match status" value="1"/>
</dbReference>
<comment type="function">
    <text evidence="5">In eubacteria ppGpp (guanosine 3'-diphosphate 5'-diphosphate) is a mediator of the stringent response that coordinates a variety of cellular activities in response to changes in nutritional abundance.</text>
</comment>
<dbReference type="InterPro" id="IPR002912">
    <property type="entry name" value="ACT_dom"/>
</dbReference>
<evidence type="ECO:0000259" key="6">
    <source>
        <dbReference type="PROSITE" id="PS51671"/>
    </source>
</evidence>
<dbReference type="GO" id="GO:0005886">
    <property type="term" value="C:plasma membrane"/>
    <property type="evidence" value="ECO:0007669"/>
    <property type="project" value="TreeGrafter"/>
</dbReference>
<dbReference type="InterPro" id="IPR007685">
    <property type="entry name" value="RelA_SpoT"/>
</dbReference>
<dbReference type="InterPro" id="IPR045600">
    <property type="entry name" value="RelA/SpoT_AH_RIS"/>
</dbReference>
<dbReference type="InterPro" id="IPR006674">
    <property type="entry name" value="HD_domain"/>
</dbReference>
<dbReference type="GO" id="GO:0003723">
    <property type="term" value="F:RNA binding"/>
    <property type="evidence" value="ECO:0007669"/>
    <property type="project" value="UniProtKB-KW"/>
</dbReference>
<name>A0A1T4PGD9_9FIRM</name>
<keyword evidence="9" id="KW-0808">Transferase</keyword>
<dbReference type="Pfam" id="PF13328">
    <property type="entry name" value="HD_4"/>
    <property type="match status" value="1"/>
</dbReference>
<comment type="pathway">
    <text evidence="1">Purine metabolism; ppGpp biosynthesis; ppGpp from GTP: step 1/2.</text>
</comment>
<dbReference type="CDD" id="cd00077">
    <property type="entry name" value="HDc"/>
    <property type="match status" value="1"/>
</dbReference>
<comment type="catalytic activity">
    <reaction evidence="3">
        <text>GTP + ATP = guanosine 3'-diphosphate 5'-triphosphate + AMP</text>
        <dbReference type="Rhea" id="RHEA:22088"/>
        <dbReference type="ChEBI" id="CHEBI:30616"/>
        <dbReference type="ChEBI" id="CHEBI:37565"/>
        <dbReference type="ChEBI" id="CHEBI:142410"/>
        <dbReference type="ChEBI" id="CHEBI:456215"/>
        <dbReference type="EC" id="2.7.6.5"/>
    </reaction>
</comment>
<evidence type="ECO:0000313" key="10">
    <source>
        <dbReference type="Proteomes" id="UP000189933"/>
    </source>
</evidence>
<dbReference type="FunFam" id="3.30.460.10:FF:000001">
    <property type="entry name" value="GTP pyrophosphokinase RelA"/>
    <property type="match status" value="1"/>
</dbReference>
<dbReference type="InterPro" id="IPR012676">
    <property type="entry name" value="TGS-like"/>
</dbReference>
<dbReference type="PROSITE" id="PS51671">
    <property type="entry name" value="ACT"/>
    <property type="match status" value="1"/>
</dbReference>
<dbReference type="GO" id="GO:0008728">
    <property type="term" value="F:GTP diphosphokinase activity"/>
    <property type="evidence" value="ECO:0007669"/>
    <property type="project" value="UniProtKB-EC"/>
</dbReference>
<dbReference type="SMART" id="SM00471">
    <property type="entry name" value="HDc"/>
    <property type="match status" value="1"/>
</dbReference>
<dbReference type="Gene3D" id="1.10.3210.10">
    <property type="entry name" value="Hypothetical protein af1432"/>
    <property type="match status" value="1"/>
</dbReference>
<dbReference type="CDD" id="cd05399">
    <property type="entry name" value="NT_Rel-Spo_like"/>
    <property type="match status" value="1"/>
</dbReference>
<dbReference type="GO" id="GO:0016301">
    <property type="term" value="F:kinase activity"/>
    <property type="evidence" value="ECO:0007669"/>
    <property type="project" value="UniProtKB-KW"/>
</dbReference>
<evidence type="ECO:0000313" key="9">
    <source>
        <dbReference type="EMBL" id="SJZ90625.1"/>
    </source>
</evidence>
<dbReference type="InterPro" id="IPR003607">
    <property type="entry name" value="HD/PDEase_dom"/>
</dbReference>
<dbReference type="PANTHER" id="PTHR21262">
    <property type="entry name" value="GUANOSINE-3',5'-BIS DIPHOSPHATE 3'-PYROPHOSPHOHYDROLASE"/>
    <property type="match status" value="1"/>
</dbReference>